<protein>
    <recommendedName>
        <fullName evidence="3">DUF4468 domain-containing protein</fullName>
    </recommendedName>
</protein>
<dbReference type="EMBL" id="BAABJX010000022">
    <property type="protein sequence ID" value="GAA4829966.1"/>
    <property type="molecule type" value="Genomic_DNA"/>
</dbReference>
<name>A0ABP9DAP3_9BACT</name>
<evidence type="ECO:0000313" key="1">
    <source>
        <dbReference type="EMBL" id="GAA4829966.1"/>
    </source>
</evidence>
<evidence type="ECO:0008006" key="3">
    <source>
        <dbReference type="Google" id="ProtNLM"/>
    </source>
</evidence>
<accession>A0ABP9DAP3</accession>
<dbReference type="Proteomes" id="UP001500298">
    <property type="component" value="Unassembled WGS sequence"/>
</dbReference>
<reference evidence="2" key="1">
    <citation type="journal article" date="2019" name="Int. J. Syst. Evol. Microbiol.">
        <title>The Global Catalogue of Microorganisms (GCM) 10K type strain sequencing project: providing services to taxonomists for standard genome sequencing and annotation.</title>
        <authorList>
            <consortium name="The Broad Institute Genomics Platform"/>
            <consortium name="The Broad Institute Genome Sequencing Center for Infectious Disease"/>
            <person name="Wu L."/>
            <person name="Ma J."/>
        </authorList>
    </citation>
    <scope>NUCLEOTIDE SEQUENCE [LARGE SCALE GENOMIC DNA]</scope>
    <source>
        <strain evidence="2">JCM 18326</strain>
    </source>
</reference>
<gene>
    <name evidence="1" type="ORF">GCM10023331_14040</name>
</gene>
<keyword evidence="2" id="KW-1185">Reference proteome</keyword>
<comment type="caution">
    <text evidence="1">The sequence shown here is derived from an EMBL/GenBank/DDBJ whole genome shotgun (WGS) entry which is preliminary data.</text>
</comment>
<evidence type="ECO:0000313" key="2">
    <source>
        <dbReference type="Proteomes" id="UP001500298"/>
    </source>
</evidence>
<organism evidence="1 2">
    <name type="scientific">Algivirga pacifica</name>
    <dbReference type="NCBI Taxonomy" id="1162670"/>
    <lineage>
        <taxon>Bacteria</taxon>
        <taxon>Pseudomonadati</taxon>
        <taxon>Bacteroidota</taxon>
        <taxon>Cytophagia</taxon>
        <taxon>Cytophagales</taxon>
        <taxon>Flammeovirgaceae</taxon>
        <taxon>Algivirga</taxon>
    </lineage>
</organism>
<sequence>MHFISQISLRLIVGIIALSTIHHTYAQQKEKDQYTMIRKVVSDINMRLYVSSNEEIILPSEEDKRIYYVNVIFDEKNKTLYVRYFDVEKADYAYYPLTVYLEEENHFFLLKEKGAFTIHTETGGQVVTRGGEEVSKTCLIRFKTGKVGKFLSGEVVDQLNIIQELYEQVGREGEELSSEDD</sequence>
<proteinExistence type="predicted"/>